<organism evidence="1">
    <name type="scientific">candidate division CPR3 bacterium</name>
    <dbReference type="NCBI Taxonomy" id="2268181"/>
    <lineage>
        <taxon>Bacteria</taxon>
        <taxon>Bacteria division CPR3</taxon>
    </lineage>
</organism>
<sequence length="68" mass="8105">MLDDKGVIKIIKAMEKVFPTRIDLNKEIDRVRDDFSELQTSVDSYAKKADTYFQEMVVMQNDYRRLEN</sequence>
<evidence type="ECO:0000313" key="1">
    <source>
        <dbReference type="EMBL" id="HGT71110.1"/>
    </source>
</evidence>
<dbReference type="EMBL" id="DSYQ01000010">
    <property type="protein sequence ID" value="HGT71110.1"/>
    <property type="molecule type" value="Genomic_DNA"/>
</dbReference>
<proteinExistence type="predicted"/>
<reference evidence="1" key="1">
    <citation type="journal article" date="2020" name="mSystems">
        <title>Genome- and Community-Level Interaction Insights into Carbon Utilization and Element Cycling Functions of Hydrothermarchaeota in Hydrothermal Sediment.</title>
        <authorList>
            <person name="Zhou Z."/>
            <person name="Liu Y."/>
            <person name="Xu W."/>
            <person name="Pan J."/>
            <person name="Luo Z.H."/>
            <person name="Li M."/>
        </authorList>
    </citation>
    <scope>NUCLEOTIDE SEQUENCE [LARGE SCALE GENOMIC DNA]</scope>
    <source>
        <strain evidence="1">SpSt-579</strain>
    </source>
</reference>
<gene>
    <name evidence="1" type="ORF">ENT43_02515</name>
</gene>
<protein>
    <submittedName>
        <fullName evidence="1">Uncharacterized protein</fullName>
    </submittedName>
</protein>
<accession>A0A7C4M0R2</accession>
<name>A0A7C4M0R2_UNCC3</name>
<dbReference type="AlphaFoldDB" id="A0A7C4M0R2"/>
<comment type="caution">
    <text evidence="1">The sequence shown here is derived from an EMBL/GenBank/DDBJ whole genome shotgun (WGS) entry which is preliminary data.</text>
</comment>